<dbReference type="InterPro" id="IPR036388">
    <property type="entry name" value="WH-like_DNA-bd_sf"/>
</dbReference>
<comment type="caution">
    <text evidence="5">The sequence shown here is derived from an EMBL/GenBank/DDBJ whole genome shotgun (WGS) entry which is preliminary data.</text>
</comment>
<name>A0ABS1WF24_9GAMM</name>
<protein>
    <submittedName>
        <fullName evidence="5">Winged helix-turn-helix transcriptional regulator</fullName>
    </submittedName>
</protein>
<evidence type="ECO:0000256" key="3">
    <source>
        <dbReference type="ARBA" id="ARBA00023163"/>
    </source>
</evidence>
<organism evidence="5 6">
    <name type="scientific">Legionella bononiensis</name>
    <dbReference type="NCBI Taxonomy" id="2793102"/>
    <lineage>
        <taxon>Bacteria</taxon>
        <taxon>Pseudomonadati</taxon>
        <taxon>Pseudomonadota</taxon>
        <taxon>Gammaproteobacteria</taxon>
        <taxon>Legionellales</taxon>
        <taxon>Legionellaceae</taxon>
        <taxon>Legionella</taxon>
    </lineage>
</organism>
<dbReference type="SMART" id="SM00418">
    <property type="entry name" value="HTH_ARSR"/>
    <property type="match status" value="1"/>
</dbReference>
<dbReference type="SUPFAM" id="SSF46785">
    <property type="entry name" value="Winged helix' DNA-binding domain"/>
    <property type="match status" value="1"/>
</dbReference>
<dbReference type="Gene3D" id="1.10.10.10">
    <property type="entry name" value="Winged helix-like DNA-binding domain superfamily/Winged helix DNA-binding domain"/>
    <property type="match status" value="1"/>
</dbReference>
<dbReference type="InterPro" id="IPR051081">
    <property type="entry name" value="HTH_MetalResp_TranReg"/>
</dbReference>
<keyword evidence="1" id="KW-0805">Transcription regulation</keyword>
<dbReference type="PRINTS" id="PR00778">
    <property type="entry name" value="HTHARSR"/>
</dbReference>
<accession>A0ABS1WF24</accession>
<dbReference type="EMBL" id="JADWVN010000027">
    <property type="protein sequence ID" value="MBL7527953.1"/>
    <property type="molecule type" value="Genomic_DNA"/>
</dbReference>
<reference evidence="5 6" key="1">
    <citation type="submission" date="2020-12" db="EMBL/GenBank/DDBJ databases">
        <title>WGS of Legionella: environmental sample.</title>
        <authorList>
            <person name="Cristino S."/>
            <person name="Girolamini L."/>
            <person name="Salaris S."/>
            <person name="Pascale M.R."/>
            <person name="Mazzotta M."/>
            <person name="Orsini M."/>
            <person name="Grottola A."/>
        </authorList>
    </citation>
    <scope>NUCLEOTIDE SEQUENCE [LARGE SCALE GENOMIC DNA]</scope>
    <source>
        <strain evidence="5 6">30cs62</strain>
    </source>
</reference>
<dbReference type="NCBIfam" id="NF033788">
    <property type="entry name" value="HTH_metalloreg"/>
    <property type="match status" value="1"/>
</dbReference>
<evidence type="ECO:0000313" key="5">
    <source>
        <dbReference type="EMBL" id="MBL7527953.1"/>
    </source>
</evidence>
<keyword evidence="6" id="KW-1185">Reference proteome</keyword>
<dbReference type="InterPro" id="IPR011991">
    <property type="entry name" value="ArsR-like_HTH"/>
</dbReference>
<feature type="domain" description="HTH arsR-type" evidence="4">
    <location>
        <begin position="11"/>
        <end position="104"/>
    </location>
</feature>
<dbReference type="CDD" id="cd00090">
    <property type="entry name" value="HTH_ARSR"/>
    <property type="match status" value="1"/>
</dbReference>
<dbReference type="PANTHER" id="PTHR33154:SF28">
    <property type="entry name" value="HTH-TYPE TRANSCRIPTIONAL REGULATOR YGAV-RELATED"/>
    <property type="match status" value="1"/>
</dbReference>
<evidence type="ECO:0000259" key="4">
    <source>
        <dbReference type="PROSITE" id="PS50987"/>
    </source>
</evidence>
<dbReference type="InterPro" id="IPR001845">
    <property type="entry name" value="HTH_ArsR_DNA-bd_dom"/>
</dbReference>
<dbReference type="RefSeq" id="WP_021582658.1">
    <property type="nucleotide sequence ID" value="NZ_JADOBG010000002.1"/>
</dbReference>
<keyword evidence="2" id="KW-0238">DNA-binding</keyword>
<dbReference type="PROSITE" id="PS50987">
    <property type="entry name" value="HTH_ARSR_2"/>
    <property type="match status" value="1"/>
</dbReference>
<dbReference type="InterPro" id="IPR036390">
    <property type="entry name" value="WH_DNA-bd_sf"/>
</dbReference>
<dbReference type="PANTHER" id="PTHR33154">
    <property type="entry name" value="TRANSCRIPTIONAL REGULATOR, ARSR FAMILY"/>
    <property type="match status" value="1"/>
</dbReference>
<sequence length="104" mass="11777">MNTLINTSLEVMKNNASKAEQLLKLLANSKRLLILCYLLKQECTVGELEPLVGLSQSALSQHLAKMRREGVLSVRKEGTRVYYFISKPEVEAVLSTLYLIYCKE</sequence>
<gene>
    <name evidence="5" type="ORF">I5282_15435</name>
</gene>
<evidence type="ECO:0000313" key="6">
    <source>
        <dbReference type="Proteomes" id="UP000809910"/>
    </source>
</evidence>
<keyword evidence="3" id="KW-0804">Transcription</keyword>
<dbReference type="Pfam" id="PF01022">
    <property type="entry name" value="HTH_5"/>
    <property type="match status" value="1"/>
</dbReference>
<evidence type="ECO:0000256" key="2">
    <source>
        <dbReference type="ARBA" id="ARBA00023125"/>
    </source>
</evidence>
<dbReference type="Proteomes" id="UP000809910">
    <property type="component" value="Unassembled WGS sequence"/>
</dbReference>
<evidence type="ECO:0000256" key="1">
    <source>
        <dbReference type="ARBA" id="ARBA00023015"/>
    </source>
</evidence>
<proteinExistence type="predicted"/>